<organism evidence="1 2">
    <name type="scientific">Papiliotrema laurentii</name>
    <name type="common">Cryptococcus laurentii</name>
    <dbReference type="NCBI Taxonomy" id="5418"/>
    <lineage>
        <taxon>Eukaryota</taxon>
        <taxon>Fungi</taxon>
        <taxon>Dikarya</taxon>
        <taxon>Basidiomycota</taxon>
        <taxon>Agaricomycotina</taxon>
        <taxon>Tremellomycetes</taxon>
        <taxon>Tremellales</taxon>
        <taxon>Rhynchogastremaceae</taxon>
        <taxon>Papiliotrema</taxon>
    </lineage>
</organism>
<comment type="caution">
    <text evidence="1">The sequence shown here is derived from an EMBL/GenBank/DDBJ whole genome shotgun (WGS) entry which is preliminary data.</text>
</comment>
<name>A0AAD9CV67_PAPLA</name>
<reference evidence="1" key="1">
    <citation type="submission" date="2023-02" db="EMBL/GenBank/DDBJ databases">
        <title>Identification and recombinant expression of a fungal hydrolase from Papiliotrema laurentii that hydrolyzes apple cutin and clears colloidal polyester polyurethane.</title>
        <authorList>
            <consortium name="DOE Joint Genome Institute"/>
            <person name="Roman V.A."/>
            <person name="Bojanowski C."/>
            <person name="Crable B.R."/>
            <person name="Wagner D.N."/>
            <person name="Hung C.S."/>
            <person name="Nadeau L.J."/>
            <person name="Schratz L."/>
            <person name="Haridas S."/>
            <person name="Pangilinan J."/>
            <person name="Lipzen A."/>
            <person name="Na H."/>
            <person name="Yan M."/>
            <person name="Ng V."/>
            <person name="Grigoriev I.V."/>
            <person name="Spatafora J.W."/>
            <person name="Barlow D."/>
            <person name="Biffinger J."/>
            <person name="Kelley-Loughnane N."/>
            <person name="Varaljay V.A."/>
            <person name="Crookes-Goodson W.J."/>
        </authorList>
    </citation>
    <scope>NUCLEOTIDE SEQUENCE</scope>
    <source>
        <strain evidence="1">5307AH</strain>
    </source>
</reference>
<proteinExistence type="predicted"/>
<keyword evidence="2" id="KW-1185">Reference proteome</keyword>
<dbReference type="Proteomes" id="UP001182556">
    <property type="component" value="Unassembled WGS sequence"/>
</dbReference>
<accession>A0AAD9CV67</accession>
<dbReference type="EMBL" id="JAODAN010000011">
    <property type="protein sequence ID" value="KAK1921120.1"/>
    <property type="molecule type" value="Genomic_DNA"/>
</dbReference>
<sequence>MAPSYSTYSPHPQFQTSQTYLFPSIETHSTDMSTENSDLAAFLESLTCDHAGCKRIPLKRDEGIVVDTWLSQLSLDTPSTDKGTRGFDRATFLRQLSLGVDRVAKLAEEGGNTQEKLRELIPVLFTQGGPDAYEAIVQSVASRKQENPDQAPLIVVAGANHFDEDTFEDTASLVSRLLDQQPDPDASEPDISKVPGLYTVIRGGFATNLPPREPEAQEQAHRMTREAATRVLKELSEEGKAYHANVHTTASLLASHEKLLDKFGAVTMTRAFRPPPPWVQSQLVLGDNAADHKEAFSELLQSMKSKGIPFFVPSLPLMGITATKSDQLPGRKSLASLPIHPDDARRLEDQFSSRMRWAIGVAARGEACLRAQERTATEAHDEMQKRLETALQSVYKNRKRPGPVWT</sequence>
<evidence type="ECO:0000313" key="1">
    <source>
        <dbReference type="EMBL" id="KAK1921120.1"/>
    </source>
</evidence>
<evidence type="ECO:0000313" key="2">
    <source>
        <dbReference type="Proteomes" id="UP001182556"/>
    </source>
</evidence>
<gene>
    <name evidence="1" type="ORF">DB88DRAFT_87753</name>
</gene>
<dbReference type="AlphaFoldDB" id="A0AAD9CV67"/>
<protein>
    <submittedName>
        <fullName evidence="1">Uncharacterized protein</fullName>
    </submittedName>
</protein>